<dbReference type="RefSeq" id="WP_146480952.1">
    <property type="nucleotide sequence ID" value="NZ_CP042266.1"/>
</dbReference>
<protein>
    <submittedName>
        <fullName evidence="1">Uncharacterized protein</fullName>
    </submittedName>
</protein>
<dbReference type="AlphaFoldDB" id="A0A5B8IJN6"/>
<name>A0A5B8IJN6_9ACTN</name>
<organism evidence="1 2">
    <name type="scientific">Streptomyces qinzhouensis</name>
    <dbReference type="NCBI Taxonomy" id="2599401"/>
    <lineage>
        <taxon>Bacteria</taxon>
        <taxon>Bacillati</taxon>
        <taxon>Actinomycetota</taxon>
        <taxon>Actinomycetes</taxon>
        <taxon>Kitasatosporales</taxon>
        <taxon>Streptomycetaceae</taxon>
        <taxon>Streptomyces</taxon>
    </lineage>
</organism>
<dbReference type="EMBL" id="CP042266">
    <property type="protein sequence ID" value="QDY77619.1"/>
    <property type="molecule type" value="Genomic_DNA"/>
</dbReference>
<keyword evidence="2" id="KW-1185">Reference proteome</keyword>
<proteinExistence type="predicted"/>
<evidence type="ECO:0000313" key="2">
    <source>
        <dbReference type="Proteomes" id="UP000320580"/>
    </source>
</evidence>
<dbReference type="KEGG" id="sqz:FQU76_15020"/>
<gene>
    <name evidence="1" type="ORF">FQU76_15020</name>
</gene>
<reference evidence="1 2" key="1">
    <citation type="submission" date="2019-07" db="EMBL/GenBank/DDBJ databases">
        <authorList>
            <person name="Zhu P."/>
        </authorList>
    </citation>
    <scope>NUCLEOTIDE SEQUENCE [LARGE SCALE GENOMIC DNA]</scope>
    <source>
        <strain evidence="1 2">SSL-25</strain>
    </source>
</reference>
<sequence>MTAQDEEAPPAEDLVCCVELGPGWVDLTLATGARTEAEALARRIVDFYGPRGLRIEEKALFDDVADRAAALNAEAPVMAAAFYSGTGEALADFVLDTYLDTWPDPAADGEDAGEDPARPGLDEARALLLDRSGPGTAAGPEVTYPDLPAGPAVRVGSQVRTRQLLGLWRQDTGSLTYAVLPPGVRSLVLASFSWRNMAQTEKVTRLADELMATLRVVPAVDDGTADTGAPVECAGPDPAAPAGSV</sequence>
<dbReference type="OrthoDB" id="4200912at2"/>
<dbReference type="Proteomes" id="UP000320580">
    <property type="component" value="Chromosome"/>
</dbReference>
<accession>A0A5B8IJN6</accession>
<evidence type="ECO:0000313" key="1">
    <source>
        <dbReference type="EMBL" id="QDY77619.1"/>
    </source>
</evidence>